<feature type="domain" description="CSC1/OSCA1-like N-terminal transmembrane" evidence="10">
    <location>
        <begin position="31"/>
        <end position="202"/>
    </location>
</feature>
<sequence length="2389" mass="261657">MEPYLQMLADSDHDNPGLPPGQLGKYQGPWFSTQLTLSLTVGMASFLVFCWLRRYERFKVLYKPRTLLKGFSPHEVHDHESFFGWILPTLKTSEFVVLQLVGLDAAVLLSFLRTGFYFFLTCSVLAFAVLVPINYRDHGTSEGVPPPTNGTASFLPSAISSTAPLVISTFKPQLKHGSTIYLFSHLAFTYIFTILALVFLNRNWKRYIPLRQLFSLELAQSIPARTVMVTSLPPHLRSERSLAEYFENIRLGEVDSSSRDRDVGDSGCLAVESVVVTRAIGSMRELLERRTQTLATLEKAWAKYLGNPVPVEGKKAVSGYDREAEVDAILRGPAEAVDADAHAVEEQNGGGESSRYGRLIDVDDDEQEEPEDDLEAQLVSRVKSTISTPGHKRPTLRPHWFGKKIDALDRYAEQFRKADDAVRKRRKGKFRPTGVAFVTFQTIASAQVAAQVVHYPSATEFHTELAPEPRDIHWFNLNLSASSVFIRQVLVILTLLILLSVWSVPVAALATLLSWETIQDVAPRLADLLGRSLRLRGFVQTTLPSLAMVAFNNVLPIFLEALSIFQGLPARSWIELSQLKKYHISLLFTTLFVFITTSTYTLLRDISESPAKVLDKLATTLPDSRNFFVSYVMLAGLAIMPLQLLELATVIPRLFYQIFLTSTPRDHAELNAPTSLNLGVVYPQALLIWTIGLTYSIITPLILPFATLYFGLAYLTYKYRFLFVFYRPYESRGQAWPLAYNRVGLGLLIFQVFMLGFFTVRKAFLLVVLMVPLLASTVYTIWRLYRTYVPLSRFVNLSQACEVTNGAGADDIVKLRKGHPVTRSQTHLNRGRYGQKGEGVYAVAKNPHTDYSQPPLSEMYPGVLNTGGPARYGHPALFGALPEPWLPALAELKDTGAEVPQAVKDALLVVDLRRGWRNLKRAAKQGINLGGESEAELSEGARRRPRATSWGSMPSEEDPSRAWRGSQSSAAPSPRREDLLSDEEDLDEEDEHGNIPSRYSSFFPHRPGHNIHFPPTPTPGNASISCVFGGHAPGRVGLVKPSTPPLLVGPFRVDGGLAADALDSAFGLELLSLYDGADGRNPALYPLPVWDYSSLRSRFQHAGNRLSELSREDQLLCRIVFASAISHWNSTTLATSETRIALSRQLLTAAQENADMLGIWRKPDSTSTKSLLLLQQAVGRGEITDIDAVVCLSTCINHIKMLVDSAEPFGPSAMPVEGKTALIWFAGLFDAAIAIERRKEPYFSLSDYDLIFNYPGKLAPRCLLIKALQADAWSVTISALPGVRAYLDAARRIAILLAHTKCMPRVEADALDFNSCWRDLDLLYGWASMAAQLAIQGNEGDEFSRTNLELYSNFAYGPAIAAEYAILLHLEELDRRDAEHVFDLADSFSPSLLETARERFPPRLCRYLRATTQGPNFVAVLAGMIISVSRILAIIRCFLTTSAWDTLLHAGPADKLASLDYLATALEAISRTYPEAANVVEVSEAVRAERLALGMVGGESSSRFPPKGAATLPPSLGRLNGWTYASEVSALTPLLVHEINETLYDHVKLQSSNDSSTDHSETSDSAIIKTSSPWTDFELVSFPSDIASRHGSGPSPPTLAPSSSLLSGSERSTISSEGFASALWPSASSPFNDSFGAVDGSTTDGVDETVDMQALLDLLGTTAHSVDAPAYRPANLLFSTAEMGASTTLCDHLPPSIDPAPSHAVPYAQSLFDDCDSTSNGAGDVDWFDATSSFAATFSCDAKLIASSAHPMDPSVSPQAGSLAHHLASPAAASDASIASFDHAQPDTSRHAARQTWAGTDELRCLSPSPHRLPSSFWAENSPCESCEKRGLTCVFETYTPNHDKLVNASTSSPLAGPSSVANRLTGDELASSLGFELLTLYGDGGADGRSAALYPLPIFDYASIRSRFQQKGGRLAELSKEDQLLCRIIFASAAPHWRSTASAAPETRATLSRQLLTSAQECADVLGIWRKRGSTSTKSLLMLQQAIGGGDVTSDESLLCLSTCVVQITLLVASAAPIGPSAIIMDGGTGMIWNAGLFDAAISIERKKEPYFSAADYSLMFGYAGKLPSADLLADALSADTWSVTVCALFGLRAYLDVARKVATLLMRSKRMPCNLAEATDFDTCWRELDIVYKWACMAAQLALRGDKGDVFARSNIELYCNFACGPAIAAEFAMLQHLEDLASSSPALAYDLPDHRMPSLLDMARLRFPVELCQYLLAVRTTEGHNFVAIFAGRMISVSRILAIIRCFLTTSAWDSSLHAGPDDKLESLDYLATALDIIAQSYPEMPDLDAVREAVAAERLALRMIAGGLHAPSPSRIDVVSRPSLGRLNAWIFAHDVSQTKPLLLQKIVDALYDDTSPESGVHKRHDAVGYLRLQRYRAIDALYRF</sequence>
<dbReference type="OrthoDB" id="1689567at2759"/>
<dbReference type="Pfam" id="PF13967">
    <property type="entry name" value="RSN1_TM"/>
    <property type="match status" value="1"/>
</dbReference>
<keyword evidence="4 8" id="KW-0812">Transmembrane</keyword>
<evidence type="ECO:0000256" key="4">
    <source>
        <dbReference type="ARBA" id="ARBA00022692"/>
    </source>
</evidence>
<keyword evidence="3" id="KW-0813">Transport</keyword>
<dbReference type="PANTHER" id="PTHR13018:SF5">
    <property type="entry name" value="RE44586P"/>
    <property type="match status" value="1"/>
</dbReference>
<feature type="domain" description="CSC1/OSCA1-like 7TM region" evidence="9">
    <location>
        <begin position="487"/>
        <end position="758"/>
    </location>
</feature>
<evidence type="ECO:0000259" key="9">
    <source>
        <dbReference type="Pfam" id="PF02714"/>
    </source>
</evidence>
<comment type="similarity">
    <text evidence="2">Belongs to the CSC1 (TC 1.A.17) family.</text>
</comment>
<feature type="transmembrane region" description="Helical" evidence="8">
    <location>
        <begin position="764"/>
        <end position="785"/>
    </location>
</feature>
<feature type="region of interest" description="Disordered" evidence="7">
    <location>
        <begin position="1585"/>
        <end position="1610"/>
    </location>
</feature>
<feature type="region of interest" description="Disordered" evidence="7">
    <location>
        <begin position="931"/>
        <end position="1001"/>
    </location>
</feature>
<dbReference type="InterPro" id="IPR027815">
    <property type="entry name" value="CSC1/OSCA1-like_cyt"/>
</dbReference>
<organism evidence="12 13">
    <name type="scientific">Rhodotorula toruloides</name>
    <name type="common">Yeast</name>
    <name type="synonym">Rhodosporidium toruloides</name>
    <dbReference type="NCBI Taxonomy" id="5286"/>
    <lineage>
        <taxon>Eukaryota</taxon>
        <taxon>Fungi</taxon>
        <taxon>Dikarya</taxon>
        <taxon>Basidiomycota</taxon>
        <taxon>Pucciniomycotina</taxon>
        <taxon>Microbotryomycetes</taxon>
        <taxon>Sporidiobolales</taxon>
        <taxon>Sporidiobolaceae</taxon>
        <taxon>Rhodotorula</taxon>
    </lineage>
</organism>
<dbReference type="Proteomes" id="UP000321518">
    <property type="component" value="Unassembled WGS sequence"/>
</dbReference>
<feature type="transmembrane region" description="Helical" evidence="8">
    <location>
        <begin position="697"/>
        <end position="717"/>
    </location>
</feature>
<feature type="transmembrane region" description="Helical" evidence="8">
    <location>
        <begin position="628"/>
        <end position="651"/>
    </location>
</feature>
<evidence type="ECO:0000256" key="8">
    <source>
        <dbReference type="SAM" id="Phobius"/>
    </source>
</evidence>
<evidence type="ECO:0000313" key="13">
    <source>
        <dbReference type="Proteomes" id="UP000321518"/>
    </source>
</evidence>
<dbReference type="InterPro" id="IPR003864">
    <property type="entry name" value="CSC1/OSCA1-like_7TM"/>
</dbReference>
<feature type="transmembrane region" description="Helical" evidence="8">
    <location>
        <begin position="586"/>
        <end position="603"/>
    </location>
</feature>
<feature type="compositionally biased region" description="Acidic residues" evidence="7">
    <location>
        <begin position="980"/>
        <end position="991"/>
    </location>
</feature>
<evidence type="ECO:0000313" key="12">
    <source>
        <dbReference type="EMBL" id="GEM10812.1"/>
    </source>
</evidence>
<gene>
    <name evidence="12" type="ORF">Rt10032_c12g4829</name>
</gene>
<keyword evidence="5 8" id="KW-1133">Transmembrane helix</keyword>
<evidence type="ECO:0000256" key="7">
    <source>
        <dbReference type="SAM" id="MobiDB-lite"/>
    </source>
</evidence>
<feature type="transmembrane region" description="Helical" evidence="8">
    <location>
        <begin position="489"/>
        <end position="515"/>
    </location>
</feature>
<evidence type="ECO:0000256" key="1">
    <source>
        <dbReference type="ARBA" id="ARBA00004141"/>
    </source>
</evidence>
<dbReference type="EMBL" id="BJWK01000012">
    <property type="protein sequence ID" value="GEM10812.1"/>
    <property type="molecule type" value="Genomic_DNA"/>
</dbReference>
<dbReference type="GO" id="GO:0005886">
    <property type="term" value="C:plasma membrane"/>
    <property type="evidence" value="ECO:0007669"/>
    <property type="project" value="TreeGrafter"/>
</dbReference>
<feature type="transmembrane region" description="Helical" evidence="8">
    <location>
        <begin position="543"/>
        <end position="565"/>
    </location>
</feature>
<dbReference type="Pfam" id="PF14703">
    <property type="entry name" value="PHM7_cyt"/>
    <property type="match status" value="1"/>
</dbReference>
<evidence type="ECO:0000256" key="5">
    <source>
        <dbReference type="ARBA" id="ARBA00022989"/>
    </source>
</evidence>
<evidence type="ECO:0000256" key="3">
    <source>
        <dbReference type="ARBA" id="ARBA00022448"/>
    </source>
</evidence>
<evidence type="ECO:0000259" key="10">
    <source>
        <dbReference type="Pfam" id="PF13967"/>
    </source>
</evidence>
<feature type="transmembrane region" description="Helical" evidence="8">
    <location>
        <begin position="180"/>
        <end position="200"/>
    </location>
</feature>
<feature type="transmembrane region" description="Helical" evidence="8">
    <location>
        <begin position="30"/>
        <end position="52"/>
    </location>
</feature>
<dbReference type="Pfam" id="PF02714">
    <property type="entry name" value="RSN1_7TM"/>
    <property type="match status" value="1"/>
</dbReference>
<proteinExistence type="inferred from homology"/>
<reference evidence="12 13" key="1">
    <citation type="submission" date="2019-07" db="EMBL/GenBank/DDBJ databases">
        <title>Rhodotorula toruloides NBRC10032 genome sequencing.</title>
        <authorList>
            <person name="Shida Y."/>
            <person name="Takaku H."/>
            <person name="Ogasawara W."/>
            <person name="Mori K."/>
        </authorList>
    </citation>
    <scope>NUCLEOTIDE SEQUENCE [LARGE SCALE GENOMIC DNA]</scope>
    <source>
        <strain evidence="12 13">NBRC10032</strain>
    </source>
</reference>
<evidence type="ECO:0000256" key="2">
    <source>
        <dbReference type="ARBA" id="ARBA00007779"/>
    </source>
</evidence>
<dbReference type="PANTHER" id="PTHR13018">
    <property type="entry name" value="PROBABLE MEMBRANE PROTEIN DUF221-RELATED"/>
    <property type="match status" value="1"/>
</dbReference>
<comment type="subcellular location">
    <subcellularLocation>
        <location evidence="1">Membrane</location>
        <topology evidence="1">Multi-pass membrane protein</topology>
    </subcellularLocation>
</comment>
<protein>
    <submittedName>
        <fullName evidence="12">DUF221 domain containing membrane protein</fullName>
    </submittedName>
</protein>
<comment type="caution">
    <text evidence="12">The sequence shown here is derived from an EMBL/GenBank/DDBJ whole genome shotgun (WGS) entry which is preliminary data.</text>
</comment>
<name>A0A511KKA4_RHOTO</name>
<keyword evidence="6 8" id="KW-0472">Membrane</keyword>
<feature type="transmembrane region" description="Helical" evidence="8">
    <location>
        <begin position="116"/>
        <end position="135"/>
    </location>
</feature>
<evidence type="ECO:0000259" key="11">
    <source>
        <dbReference type="Pfam" id="PF14703"/>
    </source>
</evidence>
<dbReference type="GO" id="GO:0005227">
    <property type="term" value="F:calcium-activated cation channel activity"/>
    <property type="evidence" value="ECO:0007669"/>
    <property type="project" value="InterPro"/>
</dbReference>
<dbReference type="InterPro" id="IPR032880">
    <property type="entry name" value="CSC1/OSCA1-like_N"/>
</dbReference>
<dbReference type="InterPro" id="IPR045122">
    <property type="entry name" value="Csc1-like"/>
</dbReference>
<evidence type="ECO:0000256" key="6">
    <source>
        <dbReference type="ARBA" id="ARBA00023136"/>
    </source>
</evidence>
<accession>A0A511KKA4</accession>
<feature type="transmembrane region" description="Helical" evidence="8">
    <location>
        <begin position="738"/>
        <end position="758"/>
    </location>
</feature>
<feature type="compositionally biased region" description="Low complexity" evidence="7">
    <location>
        <begin position="1600"/>
        <end position="1610"/>
    </location>
</feature>
<feature type="domain" description="CSC1/OSCA1-like cytosolic" evidence="11">
    <location>
        <begin position="224"/>
        <end position="476"/>
    </location>
</feature>